<feature type="transmembrane region" description="Helical" evidence="7">
    <location>
        <begin position="12"/>
        <end position="33"/>
    </location>
</feature>
<reference evidence="9 10" key="1">
    <citation type="submission" date="2018-11" db="EMBL/GenBank/DDBJ databases">
        <title>Genome sequence of strain 7197.</title>
        <authorList>
            <person name="Gao J."/>
            <person name="Sun J."/>
        </authorList>
    </citation>
    <scope>NUCLEOTIDE SEQUENCE [LARGE SCALE GENOMIC DNA]</scope>
    <source>
        <strain evidence="9 10">7197</strain>
    </source>
</reference>
<keyword evidence="10" id="KW-1185">Reference proteome</keyword>
<comment type="similarity">
    <text evidence="7">Belongs to the binding-protein-dependent transport system permease family.</text>
</comment>
<feature type="transmembrane region" description="Helical" evidence="7">
    <location>
        <begin position="63"/>
        <end position="90"/>
    </location>
</feature>
<keyword evidence="2 7" id="KW-0813">Transport</keyword>
<feature type="transmembrane region" description="Helical" evidence="7">
    <location>
        <begin position="259"/>
        <end position="278"/>
    </location>
</feature>
<evidence type="ECO:0000256" key="5">
    <source>
        <dbReference type="ARBA" id="ARBA00022989"/>
    </source>
</evidence>
<gene>
    <name evidence="9" type="ORF">EH198_18275</name>
</gene>
<evidence type="ECO:0000256" key="6">
    <source>
        <dbReference type="ARBA" id="ARBA00023136"/>
    </source>
</evidence>
<name>A0A3N9P1W4_9BACL</name>
<dbReference type="GO" id="GO:0055085">
    <property type="term" value="P:transmembrane transport"/>
    <property type="evidence" value="ECO:0007669"/>
    <property type="project" value="InterPro"/>
</dbReference>
<keyword evidence="4 7" id="KW-0812">Transmembrane</keyword>
<dbReference type="PANTHER" id="PTHR43005:SF1">
    <property type="entry name" value="SPERMIDINE_PUTRESCINE TRANSPORT SYSTEM PERMEASE PROTEIN"/>
    <property type="match status" value="1"/>
</dbReference>
<dbReference type="OrthoDB" id="9783714at2"/>
<dbReference type="GO" id="GO:0005886">
    <property type="term" value="C:plasma membrane"/>
    <property type="evidence" value="ECO:0007669"/>
    <property type="project" value="UniProtKB-SubCell"/>
</dbReference>
<keyword evidence="3" id="KW-1003">Cell membrane</keyword>
<evidence type="ECO:0000256" key="7">
    <source>
        <dbReference type="RuleBase" id="RU363032"/>
    </source>
</evidence>
<keyword evidence="5 7" id="KW-1133">Transmembrane helix</keyword>
<evidence type="ECO:0000256" key="2">
    <source>
        <dbReference type="ARBA" id="ARBA00022448"/>
    </source>
</evidence>
<dbReference type="SUPFAM" id="SSF161098">
    <property type="entry name" value="MetI-like"/>
    <property type="match status" value="1"/>
</dbReference>
<dbReference type="EMBL" id="RQPI01000012">
    <property type="protein sequence ID" value="RQW09719.1"/>
    <property type="molecule type" value="Genomic_DNA"/>
</dbReference>
<feature type="domain" description="ABC transmembrane type-1" evidence="8">
    <location>
        <begin position="67"/>
        <end position="277"/>
    </location>
</feature>
<evidence type="ECO:0000256" key="3">
    <source>
        <dbReference type="ARBA" id="ARBA00022475"/>
    </source>
</evidence>
<sequence>MVYSEKAAKWVLSFPLLLFWVVMVVFPAGYAIYLSLHDVSMGQGMSSFSGFGNYLEILGDADFWHSIGFTLEFALITTVLELVFGFLLALLFNRSFPGKRPLLSMVLLPIMVAPSLMGIMFRLILNENNGVATYFLSLLHIQINLFDPDLVVPLMIVLDIMQWVPFTFLIIYSGLQGVDPGLFEAASVDGASYWRTVLQIILPVIAPIFFIAAFLRGIDAFRTFDVIYVLTNGGPGNVTKTASIYIYEAAFKSGQIGQAASASVIVAVFLLLLIPFFVKRLSK</sequence>
<keyword evidence="6 7" id="KW-0472">Membrane</keyword>
<proteinExistence type="inferred from homology"/>
<dbReference type="PANTHER" id="PTHR43005">
    <property type="entry name" value="BLR7065 PROTEIN"/>
    <property type="match status" value="1"/>
</dbReference>
<feature type="transmembrane region" description="Helical" evidence="7">
    <location>
        <begin position="102"/>
        <end position="125"/>
    </location>
</feature>
<dbReference type="Gene3D" id="1.10.3720.10">
    <property type="entry name" value="MetI-like"/>
    <property type="match status" value="1"/>
</dbReference>
<evidence type="ECO:0000313" key="9">
    <source>
        <dbReference type="EMBL" id="RQW09719.1"/>
    </source>
</evidence>
<evidence type="ECO:0000256" key="1">
    <source>
        <dbReference type="ARBA" id="ARBA00004651"/>
    </source>
</evidence>
<protein>
    <submittedName>
        <fullName evidence="9">Sugar ABC transporter permease</fullName>
    </submittedName>
</protein>
<comment type="subcellular location">
    <subcellularLocation>
        <location evidence="1 7">Cell membrane</location>
        <topology evidence="1 7">Multi-pass membrane protein</topology>
    </subcellularLocation>
</comment>
<evidence type="ECO:0000313" key="10">
    <source>
        <dbReference type="Proteomes" id="UP000282529"/>
    </source>
</evidence>
<dbReference type="InterPro" id="IPR000515">
    <property type="entry name" value="MetI-like"/>
</dbReference>
<dbReference type="Pfam" id="PF00528">
    <property type="entry name" value="BPD_transp_1"/>
    <property type="match status" value="1"/>
</dbReference>
<dbReference type="AlphaFoldDB" id="A0A3N9P1W4"/>
<evidence type="ECO:0000259" key="8">
    <source>
        <dbReference type="PROSITE" id="PS50928"/>
    </source>
</evidence>
<dbReference type="InterPro" id="IPR035906">
    <property type="entry name" value="MetI-like_sf"/>
</dbReference>
<accession>A0A3N9P1W4</accession>
<dbReference type="RefSeq" id="WP_124696951.1">
    <property type="nucleotide sequence ID" value="NZ_JBHUFE010000026.1"/>
</dbReference>
<dbReference type="CDD" id="cd06261">
    <property type="entry name" value="TM_PBP2"/>
    <property type="match status" value="1"/>
</dbReference>
<dbReference type="PROSITE" id="PS50928">
    <property type="entry name" value="ABC_TM1"/>
    <property type="match status" value="1"/>
</dbReference>
<feature type="transmembrane region" description="Helical" evidence="7">
    <location>
        <begin position="193"/>
        <end position="215"/>
    </location>
</feature>
<dbReference type="Proteomes" id="UP000282529">
    <property type="component" value="Unassembled WGS sequence"/>
</dbReference>
<comment type="caution">
    <text evidence="9">The sequence shown here is derived from an EMBL/GenBank/DDBJ whole genome shotgun (WGS) entry which is preliminary data.</text>
</comment>
<feature type="transmembrane region" description="Helical" evidence="7">
    <location>
        <begin position="154"/>
        <end position="173"/>
    </location>
</feature>
<evidence type="ECO:0000256" key="4">
    <source>
        <dbReference type="ARBA" id="ARBA00022692"/>
    </source>
</evidence>
<organism evidence="9 10">
    <name type="scientific">Paenibacillus rhizophilus</name>
    <dbReference type="NCBI Taxonomy" id="1850366"/>
    <lineage>
        <taxon>Bacteria</taxon>
        <taxon>Bacillati</taxon>
        <taxon>Bacillota</taxon>
        <taxon>Bacilli</taxon>
        <taxon>Bacillales</taxon>
        <taxon>Paenibacillaceae</taxon>
        <taxon>Paenibacillus</taxon>
    </lineage>
</organism>